<keyword evidence="2" id="KW-1185">Reference proteome</keyword>
<organism evidence="1 2">
    <name type="scientific">Neoroseomonas terrae</name>
    <dbReference type="NCBI Taxonomy" id="424799"/>
    <lineage>
        <taxon>Bacteria</taxon>
        <taxon>Pseudomonadati</taxon>
        <taxon>Pseudomonadota</taxon>
        <taxon>Alphaproteobacteria</taxon>
        <taxon>Acetobacterales</taxon>
        <taxon>Acetobacteraceae</taxon>
        <taxon>Neoroseomonas</taxon>
    </lineage>
</organism>
<sequence>MSISAPDLQAYREGRAPWKKLKDEIVPVEHFLSERYQVDARIRFPLNDEPPDAWLTLAGAASVGIEVTSAHARAQVEVGKSLAAGAAVPGFIPLPDEAPAVVFARARKRGRILNSRASVDEIIDRAISSRFQRKNQSKFAGYILLVTAPLRSSPHRSPDSIRAALSHEAQLLPFAEVYVLDTARRGMLIQLK</sequence>
<reference evidence="2" key="1">
    <citation type="journal article" date="2021" name="Syst. Appl. Microbiol.">
        <title>Roseomonas hellenica sp. nov., isolated from roots of wild-growing Alkanna tinctoria.</title>
        <authorList>
            <person name="Rat A."/>
            <person name="Naranjo H.D."/>
            <person name="Lebbe L."/>
            <person name="Cnockaert M."/>
            <person name="Krigas N."/>
            <person name="Grigoriadou K."/>
            <person name="Maloupa E."/>
            <person name="Willems A."/>
        </authorList>
    </citation>
    <scope>NUCLEOTIDE SEQUENCE [LARGE SCALE GENOMIC DNA]</scope>
    <source>
        <strain evidence="2">LMG 31159</strain>
    </source>
</reference>
<dbReference type="EMBL" id="JAAEDI010000005">
    <property type="protein sequence ID" value="MBR0649229.1"/>
    <property type="molecule type" value="Genomic_DNA"/>
</dbReference>
<comment type="caution">
    <text evidence="1">The sequence shown here is derived from an EMBL/GenBank/DDBJ whole genome shotgun (WGS) entry which is preliminary data.</text>
</comment>
<dbReference type="RefSeq" id="WP_211867010.1">
    <property type="nucleotide sequence ID" value="NZ_JAAEDI010000005.1"/>
</dbReference>
<protein>
    <submittedName>
        <fullName evidence="1">Uncharacterized protein</fullName>
    </submittedName>
</protein>
<accession>A0ABS5EDZ7</accession>
<proteinExistence type="predicted"/>
<evidence type="ECO:0000313" key="1">
    <source>
        <dbReference type="EMBL" id="MBR0649229.1"/>
    </source>
</evidence>
<gene>
    <name evidence="1" type="ORF">GXW78_06115</name>
</gene>
<evidence type="ECO:0000313" key="2">
    <source>
        <dbReference type="Proteomes" id="UP000698752"/>
    </source>
</evidence>
<dbReference type="Proteomes" id="UP000698752">
    <property type="component" value="Unassembled WGS sequence"/>
</dbReference>
<name>A0ABS5EDZ7_9PROT</name>